<dbReference type="InterPro" id="IPR051067">
    <property type="entry name" value="NHER"/>
</dbReference>
<dbReference type="GO" id="GO:0072659">
    <property type="term" value="P:protein localization to plasma membrane"/>
    <property type="evidence" value="ECO:0007669"/>
    <property type="project" value="TreeGrafter"/>
</dbReference>
<comment type="subcellular location">
    <subcellularLocation>
        <location evidence="4">Cell projection</location>
        <location evidence="4">Filopodium</location>
    </subcellularLocation>
    <subcellularLocation>
        <location evidence="1">Cell projection</location>
        <location evidence="1">Microvillus</location>
    </subcellularLocation>
    <subcellularLocation>
        <location evidence="3">Cell projection</location>
        <location evidence="3">Ruffle</location>
    </subcellularLocation>
    <subcellularLocation>
        <location evidence="2">Endomembrane system</location>
        <topology evidence="2">Peripheral membrane protein</topology>
    </subcellularLocation>
</comment>
<dbReference type="Pfam" id="PF00595">
    <property type="entry name" value="PDZ"/>
    <property type="match status" value="1"/>
</dbReference>
<evidence type="ECO:0000256" key="10">
    <source>
        <dbReference type="ARBA" id="ARBA00032844"/>
    </source>
</evidence>
<dbReference type="GO" id="GO:0043495">
    <property type="term" value="F:protein-membrane adaptor activity"/>
    <property type="evidence" value="ECO:0007669"/>
    <property type="project" value="TreeGrafter"/>
</dbReference>
<sequence length="205" mass="22393">QELRPRLCHIKKGPNGYGFNLHSDKNRPGQYVRAVDPDSPAEAAGLRPQDRIVEVNGTSVEGKQHADVVAAIKAGGDETKLLVVDVLTDEFFKKCKVVPSEQHLAGPLPEHVANGDIEKENVGELRSNSVSERPPSPTLATSPNHSETHGEPDMQEGDKRSSASGSLLDLDIPLAVAKERAHQKRTSKRAPQMDWSKKNELFSNL</sequence>
<evidence type="ECO:0000256" key="8">
    <source>
        <dbReference type="ARBA" id="ARBA00030310"/>
    </source>
</evidence>
<feature type="compositionally biased region" description="Basic and acidic residues" evidence="12">
    <location>
        <begin position="146"/>
        <end position="161"/>
    </location>
</feature>
<gene>
    <name evidence="14" type="primary">Slc9a3r1</name>
    <name evidence="14" type="ORF">ALELAT_R01630</name>
</gene>
<dbReference type="CDD" id="cd06768">
    <property type="entry name" value="PDZ_NHERF-like"/>
    <property type="match status" value="1"/>
</dbReference>
<keyword evidence="6" id="KW-0677">Repeat</keyword>
<dbReference type="PANTHER" id="PTHR14191">
    <property type="entry name" value="PDZ DOMAIN CONTAINING PROTEIN"/>
    <property type="match status" value="1"/>
</dbReference>
<feature type="compositionally biased region" description="Basic and acidic residues" evidence="12">
    <location>
        <begin position="195"/>
        <end position="205"/>
    </location>
</feature>
<evidence type="ECO:0000256" key="2">
    <source>
        <dbReference type="ARBA" id="ARBA00004184"/>
    </source>
</evidence>
<dbReference type="AlphaFoldDB" id="A0A7L0WKC7"/>
<feature type="non-terminal residue" evidence="14">
    <location>
        <position position="205"/>
    </location>
</feature>
<evidence type="ECO:0000256" key="5">
    <source>
        <dbReference type="ARBA" id="ARBA00016876"/>
    </source>
</evidence>
<protein>
    <recommendedName>
        <fullName evidence="5">Na(+)/H(+) exchange regulatory cofactor NHE-RF1</fullName>
    </recommendedName>
    <alternativeName>
        <fullName evidence="10">Ezrin-radixin-moesin-binding phosphoprotein 50</fullName>
    </alternativeName>
    <alternativeName>
        <fullName evidence="9">Regulatory cofactor of Na(+)/H(+) exchanger</fullName>
    </alternativeName>
    <alternativeName>
        <fullName evidence="8">Sodium-hydrogen exchanger regulatory factor 1</fullName>
    </alternativeName>
    <alternativeName>
        <fullName evidence="11">Solute carrier family 9 isoform A3 regulatory factor 1</fullName>
    </alternativeName>
</protein>
<evidence type="ECO:0000256" key="9">
    <source>
        <dbReference type="ARBA" id="ARBA00032825"/>
    </source>
</evidence>
<dbReference type="SMART" id="SM00228">
    <property type="entry name" value="PDZ"/>
    <property type="match status" value="1"/>
</dbReference>
<organism evidence="14 15">
    <name type="scientific">Alectura lathami</name>
    <name type="common">Australian brush turkey</name>
    <dbReference type="NCBI Taxonomy" id="81907"/>
    <lineage>
        <taxon>Eukaryota</taxon>
        <taxon>Metazoa</taxon>
        <taxon>Chordata</taxon>
        <taxon>Craniata</taxon>
        <taxon>Vertebrata</taxon>
        <taxon>Euteleostomi</taxon>
        <taxon>Archelosauria</taxon>
        <taxon>Archosauria</taxon>
        <taxon>Dinosauria</taxon>
        <taxon>Saurischia</taxon>
        <taxon>Theropoda</taxon>
        <taxon>Coelurosauria</taxon>
        <taxon>Aves</taxon>
        <taxon>Neognathae</taxon>
        <taxon>Galloanserae</taxon>
        <taxon>Galliformes</taxon>
        <taxon>Megapodiidae</taxon>
        <taxon>Alectura</taxon>
    </lineage>
</organism>
<evidence type="ECO:0000313" key="14">
    <source>
        <dbReference type="EMBL" id="NXL91570.1"/>
    </source>
</evidence>
<comment type="caution">
    <text evidence="14">The sequence shown here is derived from an EMBL/GenBank/DDBJ whole genome shotgun (WGS) entry which is preliminary data.</text>
</comment>
<keyword evidence="15" id="KW-1185">Reference proteome</keyword>
<evidence type="ECO:0000256" key="4">
    <source>
        <dbReference type="ARBA" id="ARBA00004486"/>
    </source>
</evidence>
<accession>A0A7L0WKC7</accession>
<dbReference type="PANTHER" id="PTHR14191:SF7">
    <property type="entry name" value="NA(+)_H(+) EXCHANGE REGULATORY COFACTOR NHE-RF1"/>
    <property type="match status" value="1"/>
</dbReference>
<feature type="region of interest" description="Disordered" evidence="12">
    <location>
        <begin position="124"/>
        <end position="205"/>
    </location>
</feature>
<dbReference type="EMBL" id="VXAV01008235">
    <property type="protein sequence ID" value="NXL91570.1"/>
    <property type="molecule type" value="Genomic_DNA"/>
</dbReference>
<dbReference type="PROSITE" id="PS50106">
    <property type="entry name" value="PDZ"/>
    <property type="match status" value="1"/>
</dbReference>
<keyword evidence="7" id="KW-0472">Membrane</keyword>
<dbReference type="Proteomes" id="UP000562322">
    <property type="component" value="Unassembled WGS sequence"/>
</dbReference>
<evidence type="ECO:0000256" key="11">
    <source>
        <dbReference type="ARBA" id="ARBA00033293"/>
    </source>
</evidence>
<dbReference type="SUPFAM" id="SSF50156">
    <property type="entry name" value="PDZ domain-like"/>
    <property type="match status" value="1"/>
</dbReference>
<dbReference type="GO" id="GO:0012505">
    <property type="term" value="C:endomembrane system"/>
    <property type="evidence" value="ECO:0007669"/>
    <property type="project" value="UniProtKB-SubCell"/>
</dbReference>
<dbReference type="InterPro" id="IPR001478">
    <property type="entry name" value="PDZ"/>
</dbReference>
<dbReference type="GO" id="GO:0030175">
    <property type="term" value="C:filopodium"/>
    <property type="evidence" value="ECO:0007669"/>
    <property type="project" value="UniProtKB-SubCell"/>
</dbReference>
<evidence type="ECO:0000256" key="12">
    <source>
        <dbReference type="SAM" id="MobiDB-lite"/>
    </source>
</evidence>
<dbReference type="GO" id="GO:0001726">
    <property type="term" value="C:ruffle"/>
    <property type="evidence" value="ECO:0007669"/>
    <property type="project" value="UniProtKB-SubCell"/>
</dbReference>
<name>A0A7L0WKC7_ALELA</name>
<proteinExistence type="predicted"/>
<reference evidence="14 15" key="1">
    <citation type="submission" date="2019-09" db="EMBL/GenBank/DDBJ databases">
        <title>Bird 10,000 Genomes (B10K) Project - Family phase.</title>
        <authorList>
            <person name="Zhang G."/>
        </authorList>
    </citation>
    <scope>NUCLEOTIDE SEQUENCE [LARGE SCALE GENOMIC DNA]</scope>
    <source>
        <strain evidence="14">B10K-DU-001-39</strain>
        <tissue evidence="14">Muscle</tissue>
    </source>
</reference>
<evidence type="ECO:0000256" key="1">
    <source>
        <dbReference type="ARBA" id="ARBA00004105"/>
    </source>
</evidence>
<dbReference type="Gene3D" id="2.30.42.10">
    <property type="match status" value="1"/>
</dbReference>
<dbReference type="GO" id="GO:0005102">
    <property type="term" value="F:signaling receptor binding"/>
    <property type="evidence" value="ECO:0007669"/>
    <property type="project" value="TreeGrafter"/>
</dbReference>
<evidence type="ECO:0000259" key="13">
    <source>
        <dbReference type="PROSITE" id="PS50106"/>
    </source>
</evidence>
<dbReference type="GO" id="GO:0016324">
    <property type="term" value="C:apical plasma membrane"/>
    <property type="evidence" value="ECO:0007669"/>
    <property type="project" value="TreeGrafter"/>
</dbReference>
<evidence type="ECO:0000313" key="15">
    <source>
        <dbReference type="Proteomes" id="UP000562322"/>
    </source>
</evidence>
<dbReference type="Pfam" id="PF09007">
    <property type="entry name" value="EBP50_C"/>
    <property type="match status" value="1"/>
</dbReference>
<dbReference type="InterPro" id="IPR036034">
    <property type="entry name" value="PDZ_sf"/>
</dbReference>
<evidence type="ECO:0000256" key="3">
    <source>
        <dbReference type="ARBA" id="ARBA00004466"/>
    </source>
</evidence>
<evidence type="ECO:0000256" key="7">
    <source>
        <dbReference type="ARBA" id="ARBA00023136"/>
    </source>
</evidence>
<feature type="domain" description="PDZ" evidence="13">
    <location>
        <begin position="7"/>
        <end position="87"/>
    </location>
</feature>
<dbReference type="InterPro" id="IPR015098">
    <property type="entry name" value="EBP50_C"/>
</dbReference>
<dbReference type="OrthoDB" id="10007415at2759"/>
<dbReference type="FunFam" id="2.30.42.10:FF:000068">
    <property type="entry name" value="Na(+)/H(+) exchange regulatory cofactor NHE-RF"/>
    <property type="match status" value="1"/>
</dbReference>
<evidence type="ECO:0000256" key="6">
    <source>
        <dbReference type="ARBA" id="ARBA00022737"/>
    </source>
</evidence>
<feature type="non-terminal residue" evidence="14">
    <location>
        <position position="1"/>
    </location>
</feature>
<dbReference type="GO" id="GO:0005902">
    <property type="term" value="C:microvillus"/>
    <property type="evidence" value="ECO:0007669"/>
    <property type="project" value="UniProtKB-SubCell"/>
</dbReference>